<proteinExistence type="predicted"/>
<dbReference type="AlphaFoldDB" id="A0AA36FLD3"/>
<accession>A0AA36FLD3</accession>
<name>A0AA36FLD3_OCTVU</name>
<organism evidence="1 2">
    <name type="scientific">Octopus vulgaris</name>
    <name type="common">Common octopus</name>
    <dbReference type="NCBI Taxonomy" id="6645"/>
    <lineage>
        <taxon>Eukaryota</taxon>
        <taxon>Metazoa</taxon>
        <taxon>Spiralia</taxon>
        <taxon>Lophotrochozoa</taxon>
        <taxon>Mollusca</taxon>
        <taxon>Cephalopoda</taxon>
        <taxon>Coleoidea</taxon>
        <taxon>Octopodiformes</taxon>
        <taxon>Octopoda</taxon>
        <taxon>Incirrata</taxon>
        <taxon>Octopodidae</taxon>
        <taxon>Octopus</taxon>
    </lineage>
</organism>
<protein>
    <submittedName>
        <fullName evidence="1">Uncharacterized protein</fullName>
    </submittedName>
</protein>
<evidence type="ECO:0000313" key="1">
    <source>
        <dbReference type="EMBL" id="CAI9741967.1"/>
    </source>
</evidence>
<keyword evidence="2" id="KW-1185">Reference proteome</keyword>
<gene>
    <name evidence="1" type="ORF">OCTVUL_1B013475</name>
</gene>
<sequence length="69" mass="7792">MATPVTVQMNLHPIMNWDSDDIVEASKKFKTQLAFESFLKGKTEDENFSHLPPSLFLSISITIKSHEIG</sequence>
<dbReference type="EMBL" id="OX597840">
    <property type="protein sequence ID" value="CAI9741967.1"/>
    <property type="molecule type" value="Genomic_DNA"/>
</dbReference>
<reference evidence="1" key="1">
    <citation type="submission" date="2023-08" db="EMBL/GenBank/DDBJ databases">
        <authorList>
            <person name="Alioto T."/>
            <person name="Alioto T."/>
            <person name="Gomez Garrido J."/>
        </authorList>
    </citation>
    <scope>NUCLEOTIDE SEQUENCE</scope>
</reference>
<dbReference type="Proteomes" id="UP001162480">
    <property type="component" value="Chromosome 27"/>
</dbReference>
<evidence type="ECO:0000313" key="2">
    <source>
        <dbReference type="Proteomes" id="UP001162480"/>
    </source>
</evidence>